<sequence>MKIKKKYEYITFTLLMALGMSCIISFFTSLFHIGFDVSFTGKWLAAWRNSFLIAFPAAYFLPKGIRKLLLKVKFV</sequence>
<dbReference type="AlphaFoldDB" id="A0A6C0P6I2"/>
<keyword evidence="1" id="KW-1133">Transmembrane helix</keyword>
<feature type="transmembrane region" description="Helical" evidence="1">
    <location>
        <begin position="12"/>
        <end position="33"/>
    </location>
</feature>
<evidence type="ECO:0000313" key="3">
    <source>
        <dbReference type="Proteomes" id="UP000479114"/>
    </source>
</evidence>
<dbReference type="Pfam" id="PF11391">
    <property type="entry name" value="DUF2798"/>
    <property type="match status" value="1"/>
</dbReference>
<dbReference type="InterPro" id="IPR021529">
    <property type="entry name" value="DUF2798"/>
</dbReference>
<accession>A0A6C0P6I2</accession>
<keyword evidence="1" id="KW-0812">Transmembrane</keyword>
<dbReference type="PROSITE" id="PS51257">
    <property type="entry name" value="PROKAR_LIPOPROTEIN"/>
    <property type="match status" value="1"/>
</dbReference>
<name>A0A6C0P6I2_9BACL</name>
<dbReference type="KEGG" id="prz:GZH47_26205"/>
<dbReference type="EMBL" id="CP048286">
    <property type="protein sequence ID" value="QHW33946.1"/>
    <property type="molecule type" value="Genomic_DNA"/>
</dbReference>
<protein>
    <submittedName>
        <fullName evidence="2">DUF2798 domain-containing protein</fullName>
    </submittedName>
</protein>
<organism evidence="2 3">
    <name type="scientific">Paenibacillus rhizovicinus</name>
    <dbReference type="NCBI Taxonomy" id="2704463"/>
    <lineage>
        <taxon>Bacteria</taxon>
        <taxon>Bacillati</taxon>
        <taxon>Bacillota</taxon>
        <taxon>Bacilli</taxon>
        <taxon>Bacillales</taxon>
        <taxon>Paenibacillaceae</taxon>
        <taxon>Paenibacillus</taxon>
    </lineage>
</organism>
<evidence type="ECO:0000256" key="1">
    <source>
        <dbReference type="SAM" id="Phobius"/>
    </source>
</evidence>
<keyword evidence="3" id="KW-1185">Reference proteome</keyword>
<dbReference type="Proteomes" id="UP000479114">
    <property type="component" value="Chromosome"/>
</dbReference>
<evidence type="ECO:0000313" key="2">
    <source>
        <dbReference type="EMBL" id="QHW33946.1"/>
    </source>
</evidence>
<proteinExistence type="predicted"/>
<feature type="transmembrane region" description="Helical" evidence="1">
    <location>
        <begin position="45"/>
        <end position="61"/>
    </location>
</feature>
<keyword evidence="1" id="KW-0472">Membrane</keyword>
<reference evidence="2 3" key="1">
    <citation type="submission" date="2020-02" db="EMBL/GenBank/DDBJ databases">
        <title>Paenibacillus sp. nov., isolated from rhizosphere soil of tomato.</title>
        <authorList>
            <person name="Weon H.-Y."/>
            <person name="Lee S.A."/>
        </authorList>
    </citation>
    <scope>NUCLEOTIDE SEQUENCE [LARGE SCALE GENOMIC DNA]</scope>
    <source>
        <strain evidence="2 3">14171R-81</strain>
    </source>
</reference>
<gene>
    <name evidence="2" type="ORF">GZH47_26205</name>
</gene>